<sequence>MKKEFTERELDRIIEMAWEDRTPFDAITYQFGISEQETIEIMRREMKPSSFRMWRKRVQGRSTKHSKLRTDEINRFKCSRQRNISGNKVSKR</sequence>
<dbReference type="EMBL" id="JBHULB010000001">
    <property type="protein sequence ID" value="MFD2585308.1"/>
    <property type="molecule type" value="Genomic_DNA"/>
</dbReference>
<evidence type="ECO:0000313" key="1">
    <source>
        <dbReference type="EMBL" id="MFD2585308.1"/>
    </source>
</evidence>
<proteinExistence type="predicted"/>
<reference evidence="2" key="1">
    <citation type="journal article" date="2019" name="Int. J. Syst. Evol. Microbiol.">
        <title>The Global Catalogue of Microorganisms (GCM) 10K type strain sequencing project: providing services to taxonomists for standard genome sequencing and annotation.</title>
        <authorList>
            <consortium name="The Broad Institute Genomics Platform"/>
            <consortium name="The Broad Institute Genome Sequencing Center for Infectious Disease"/>
            <person name="Wu L."/>
            <person name="Ma J."/>
        </authorList>
    </citation>
    <scope>NUCLEOTIDE SEQUENCE [LARGE SCALE GENOMIC DNA]</scope>
    <source>
        <strain evidence="2">KCTC 52368</strain>
    </source>
</reference>
<gene>
    <name evidence="1" type="ORF">ACFSQJ_00090</name>
</gene>
<dbReference type="InterPro" id="IPR019882">
    <property type="entry name" value="CHP03643"/>
</dbReference>
<accession>A0ABW5MT10</accession>
<dbReference type="RefSeq" id="WP_377764712.1">
    <property type="nucleotide sequence ID" value="NZ_JBHULB010000001.1"/>
</dbReference>
<comment type="caution">
    <text evidence="1">The sequence shown here is derived from an EMBL/GenBank/DDBJ whole genome shotgun (WGS) entry which is preliminary data.</text>
</comment>
<keyword evidence="2" id="KW-1185">Reference proteome</keyword>
<organism evidence="1 2">
    <name type="scientific">Croceitalea marina</name>
    <dbReference type="NCBI Taxonomy" id="1775166"/>
    <lineage>
        <taxon>Bacteria</taxon>
        <taxon>Pseudomonadati</taxon>
        <taxon>Bacteroidota</taxon>
        <taxon>Flavobacteriia</taxon>
        <taxon>Flavobacteriales</taxon>
        <taxon>Flavobacteriaceae</taxon>
        <taxon>Croceitalea</taxon>
    </lineage>
</organism>
<dbReference type="Pfam" id="PF10985">
    <property type="entry name" value="DUF2805"/>
    <property type="match status" value="1"/>
</dbReference>
<protein>
    <submittedName>
        <fullName evidence="1">TIGR03643 family protein</fullName>
    </submittedName>
</protein>
<dbReference type="NCBIfam" id="TIGR03643">
    <property type="entry name" value="TIGR03643 family protein"/>
    <property type="match status" value="1"/>
</dbReference>
<dbReference type="Proteomes" id="UP001597526">
    <property type="component" value="Unassembled WGS sequence"/>
</dbReference>
<name>A0ABW5MT10_9FLAO</name>
<evidence type="ECO:0000313" key="2">
    <source>
        <dbReference type="Proteomes" id="UP001597526"/>
    </source>
</evidence>